<dbReference type="Proteomes" id="UP001056120">
    <property type="component" value="Linkage Group LG18"/>
</dbReference>
<keyword evidence="2" id="KW-1185">Reference proteome</keyword>
<comment type="caution">
    <text evidence="1">The sequence shown here is derived from an EMBL/GenBank/DDBJ whole genome shotgun (WGS) entry which is preliminary data.</text>
</comment>
<evidence type="ECO:0000313" key="1">
    <source>
        <dbReference type="EMBL" id="KAI3756226.1"/>
    </source>
</evidence>
<proteinExistence type="predicted"/>
<reference evidence="1 2" key="2">
    <citation type="journal article" date="2022" name="Mol. Ecol. Resour.">
        <title>The genomes of chicory, endive, great burdock and yacon provide insights into Asteraceae paleo-polyploidization history and plant inulin production.</title>
        <authorList>
            <person name="Fan W."/>
            <person name="Wang S."/>
            <person name="Wang H."/>
            <person name="Wang A."/>
            <person name="Jiang F."/>
            <person name="Liu H."/>
            <person name="Zhao H."/>
            <person name="Xu D."/>
            <person name="Zhang Y."/>
        </authorList>
    </citation>
    <scope>NUCLEOTIDE SEQUENCE [LARGE SCALE GENOMIC DNA]</scope>
    <source>
        <strain evidence="2">cv. Yunnan</strain>
        <tissue evidence="1">Leaves</tissue>
    </source>
</reference>
<name>A0ACB9EBS5_9ASTR</name>
<organism evidence="1 2">
    <name type="scientific">Smallanthus sonchifolius</name>
    <dbReference type="NCBI Taxonomy" id="185202"/>
    <lineage>
        <taxon>Eukaryota</taxon>
        <taxon>Viridiplantae</taxon>
        <taxon>Streptophyta</taxon>
        <taxon>Embryophyta</taxon>
        <taxon>Tracheophyta</taxon>
        <taxon>Spermatophyta</taxon>
        <taxon>Magnoliopsida</taxon>
        <taxon>eudicotyledons</taxon>
        <taxon>Gunneridae</taxon>
        <taxon>Pentapetalae</taxon>
        <taxon>asterids</taxon>
        <taxon>campanulids</taxon>
        <taxon>Asterales</taxon>
        <taxon>Asteraceae</taxon>
        <taxon>Asteroideae</taxon>
        <taxon>Heliantheae alliance</taxon>
        <taxon>Millerieae</taxon>
        <taxon>Smallanthus</taxon>
    </lineage>
</organism>
<reference evidence="2" key="1">
    <citation type="journal article" date="2022" name="Mol. Ecol. Resour.">
        <title>The genomes of chicory, endive, great burdock and yacon provide insights into Asteraceae palaeo-polyploidization history and plant inulin production.</title>
        <authorList>
            <person name="Fan W."/>
            <person name="Wang S."/>
            <person name="Wang H."/>
            <person name="Wang A."/>
            <person name="Jiang F."/>
            <person name="Liu H."/>
            <person name="Zhao H."/>
            <person name="Xu D."/>
            <person name="Zhang Y."/>
        </authorList>
    </citation>
    <scope>NUCLEOTIDE SEQUENCE [LARGE SCALE GENOMIC DNA]</scope>
    <source>
        <strain evidence="2">cv. Yunnan</strain>
    </source>
</reference>
<accession>A0ACB9EBS5</accession>
<sequence length="119" mass="13746">MINLVVLTTQIFINEQWFSVGKNMKKRIMISASTFLDTLDWKCNSVPESESRFKVVTKSLKRHSFQIRLGFDSKILLPQTKYSCHLIFKLPDIYSSFKGPMISHTLPMEVLSILALVHL</sequence>
<gene>
    <name evidence="1" type="ORF">L1987_56044</name>
</gene>
<dbReference type="EMBL" id="CM042035">
    <property type="protein sequence ID" value="KAI3756226.1"/>
    <property type="molecule type" value="Genomic_DNA"/>
</dbReference>
<protein>
    <submittedName>
        <fullName evidence="1">Uncharacterized protein</fullName>
    </submittedName>
</protein>
<evidence type="ECO:0000313" key="2">
    <source>
        <dbReference type="Proteomes" id="UP001056120"/>
    </source>
</evidence>